<protein>
    <recommendedName>
        <fullName evidence="2">Capsule synthesis protein CapA domain-containing protein</fullName>
    </recommendedName>
</protein>
<dbReference type="Proteomes" id="UP000236584">
    <property type="component" value="Plasmid unnamed4"/>
</dbReference>
<dbReference type="EMBL" id="CP026313">
    <property type="protein sequence ID" value="AUV84639.1"/>
    <property type="molecule type" value="Genomic_DNA"/>
</dbReference>
<keyword evidence="3" id="KW-0614">Plasmid</keyword>
<dbReference type="AlphaFoldDB" id="A0A2I8VTX5"/>
<dbReference type="SMART" id="SM00854">
    <property type="entry name" value="PGA_cap"/>
    <property type="match status" value="1"/>
</dbReference>
<dbReference type="RefSeq" id="WP_103428317.1">
    <property type="nucleotide sequence ID" value="NZ_CP026313.1"/>
</dbReference>
<accession>A0A2I8VTX5</accession>
<dbReference type="SUPFAM" id="SSF56300">
    <property type="entry name" value="Metallo-dependent phosphatases"/>
    <property type="match status" value="1"/>
</dbReference>
<dbReference type="InterPro" id="IPR029052">
    <property type="entry name" value="Metallo-depent_PP-like"/>
</dbReference>
<proteinExistence type="inferred from homology"/>
<dbReference type="KEGG" id="srub:C2R22_24220"/>
<dbReference type="PANTHER" id="PTHR33393">
    <property type="entry name" value="POLYGLUTAMINE SYNTHESIS ACCESSORY PROTEIN RV0574C-RELATED"/>
    <property type="match status" value="1"/>
</dbReference>
<geneLocation type="plasmid" evidence="3">
    <name>unnamed4</name>
</geneLocation>
<keyword evidence="4" id="KW-1185">Reference proteome</keyword>
<dbReference type="InterPro" id="IPR019079">
    <property type="entry name" value="Capsule_synth_CapA"/>
</dbReference>
<sequence length="451" mass="48452">MQTTLALSGDAIINRRISTCEREGFLALVEQFRKADIGFTHLETVIHEFDRDDAYPAAEAGGTWMASPEYVADELAWAGIDVVSHASNHALDYSYGALANTWEVLDRSGIAHAGTGENLGDARAPAYFQIPEQRVALVSMSSSYPRWSRAGQSRPDVIGRPGVNPLRYHHVVDTDTKVQIQQIADALGWWINDAGDGALELNPAGLHNTRLRIEEADGRAETTVPHEGDLKGNLRAISDAATQADFVIAHLHTHEFQPGGDVGDPADFVSPVSKACIDAGADVFVVQGTHSPIRGIELYKGRPIFHDPGDFFRMNDTVERLPADFYDHFEDGLPGHPADATPSEGFTARKGGSGPGADTPWLGVINPPGGSMAGSETGNVLPVCTFEDGELSRIEVYPGYWPADPSAANVGIPERATGDVAERIIDDIAEKSAAYGTDVRFEDGRGVISAD</sequence>
<dbReference type="InterPro" id="IPR052169">
    <property type="entry name" value="CW_Biosynth-Accessory"/>
</dbReference>
<evidence type="ECO:0000313" key="3">
    <source>
        <dbReference type="EMBL" id="AUV84639.1"/>
    </source>
</evidence>
<evidence type="ECO:0000259" key="2">
    <source>
        <dbReference type="SMART" id="SM00854"/>
    </source>
</evidence>
<gene>
    <name evidence="3" type="ORF">C2R22_24220</name>
</gene>
<name>A0A2I8VTX5_9EURY</name>
<evidence type="ECO:0000313" key="4">
    <source>
        <dbReference type="Proteomes" id="UP000236584"/>
    </source>
</evidence>
<reference evidence="3 4" key="1">
    <citation type="submission" date="2018-01" db="EMBL/GenBank/DDBJ databases">
        <title>Complete genome sequence of Salinigranum rubrum GX10T, an extremely halophilic archaeon isolated from a marine solar saltern.</title>
        <authorList>
            <person name="Han S."/>
        </authorList>
    </citation>
    <scope>NUCLEOTIDE SEQUENCE [LARGE SCALE GENOMIC DNA]</scope>
    <source>
        <strain evidence="3 4">GX10</strain>
        <plasmid evidence="4">Plasmid unnamed4</plasmid>
    </source>
</reference>
<evidence type="ECO:0000256" key="1">
    <source>
        <dbReference type="ARBA" id="ARBA00005662"/>
    </source>
</evidence>
<dbReference type="Pfam" id="PF09587">
    <property type="entry name" value="PGA_cap"/>
    <property type="match status" value="1"/>
</dbReference>
<dbReference type="GeneID" id="35595270"/>
<feature type="domain" description="Capsule synthesis protein CapA" evidence="2">
    <location>
        <begin position="4"/>
        <end position="315"/>
    </location>
</feature>
<organism evidence="3 4">
    <name type="scientific">Salinigranum rubrum</name>
    <dbReference type="NCBI Taxonomy" id="755307"/>
    <lineage>
        <taxon>Archaea</taxon>
        <taxon>Methanobacteriati</taxon>
        <taxon>Methanobacteriota</taxon>
        <taxon>Stenosarchaea group</taxon>
        <taxon>Halobacteria</taxon>
        <taxon>Halobacteriales</taxon>
        <taxon>Haloferacaceae</taxon>
        <taxon>Salinigranum</taxon>
    </lineage>
</organism>
<dbReference type="OrthoDB" id="199819at2157"/>
<comment type="similarity">
    <text evidence="1">Belongs to the CapA family.</text>
</comment>
<dbReference type="PANTHER" id="PTHR33393:SF13">
    <property type="entry name" value="PGA BIOSYNTHESIS PROTEIN CAPA"/>
    <property type="match status" value="1"/>
</dbReference>